<evidence type="ECO:0000256" key="2">
    <source>
        <dbReference type="ARBA" id="ARBA00008598"/>
    </source>
</evidence>
<organism evidence="12">
    <name type="scientific">marine sediment metagenome</name>
    <dbReference type="NCBI Taxonomy" id="412755"/>
    <lineage>
        <taxon>unclassified sequences</taxon>
        <taxon>metagenomes</taxon>
        <taxon>ecological metagenomes</taxon>
    </lineage>
</organism>
<keyword evidence="10" id="KW-0238">DNA-binding</keyword>
<dbReference type="PANTHER" id="PTHR30195:SF15">
    <property type="entry name" value="TYPE I RESTRICTION ENZYME HINDI ENDONUCLEASE SUBUNIT"/>
    <property type="match status" value="1"/>
</dbReference>
<keyword evidence="6" id="KW-0680">Restriction system</keyword>
<reference evidence="12" key="1">
    <citation type="journal article" date="2015" name="Nature">
        <title>Complex archaea that bridge the gap between prokaryotes and eukaryotes.</title>
        <authorList>
            <person name="Spang A."/>
            <person name="Saw J.H."/>
            <person name="Jorgensen S.L."/>
            <person name="Zaremba-Niedzwiedzka K."/>
            <person name="Martijn J."/>
            <person name="Lind A.E."/>
            <person name="van Eijk R."/>
            <person name="Schleper C."/>
            <person name="Guy L."/>
            <person name="Ettema T.J."/>
        </authorList>
    </citation>
    <scope>NUCLEOTIDE SEQUENCE</scope>
</reference>
<keyword evidence="7" id="KW-0255">Endonuclease</keyword>
<keyword evidence="5" id="KW-0547">Nucleotide-binding</keyword>
<dbReference type="InterPro" id="IPR051268">
    <property type="entry name" value="Type-I_R_enzyme_R_subunit"/>
</dbReference>
<accession>A0A0F9U859</accession>
<gene>
    <name evidence="12" type="ORF">LCGC14_0562140</name>
</gene>
<evidence type="ECO:0000256" key="1">
    <source>
        <dbReference type="ARBA" id="ARBA00000851"/>
    </source>
</evidence>
<comment type="catalytic activity">
    <reaction evidence="1">
        <text>Endonucleolytic cleavage of DNA to give random double-stranded fragments with terminal 5'-phosphates, ATP is simultaneously hydrolyzed.</text>
        <dbReference type="EC" id="3.1.21.3"/>
    </reaction>
</comment>
<dbReference type="GO" id="GO:0005524">
    <property type="term" value="F:ATP binding"/>
    <property type="evidence" value="ECO:0007669"/>
    <property type="project" value="UniProtKB-KW"/>
</dbReference>
<dbReference type="EC" id="3.1.21.3" evidence="3"/>
<dbReference type="Pfam" id="PF18766">
    <property type="entry name" value="SWI2_SNF2"/>
    <property type="match status" value="1"/>
</dbReference>
<dbReference type="Pfam" id="PF22679">
    <property type="entry name" value="T1R_D3-like"/>
    <property type="match status" value="1"/>
</dbReference>
<dbReference type="Pfam" id="PF04313">
    <property type="entry name" value="HSDR_N"/>
    <property type="match status" value="1"/>
</dbReference>
<sequence>MDKKCCLFYVVQQKQKRKRKQGSSMSNVGQLERKTQSRAVTFFKEQLNYDYLGDWEYREGNSNIETALLTKWLKARGTPEALIKRALRKLDAAAALGEGKKLFDANKDVYRLLRYGVKEKEGTGQQNQTVWLIDWENPEANHFAIAEEVTVKGELKKRPDIVIYVNGIALGVIELKRSSVSVSEGIRQNLDNQKKDFIRNFFSSMQLVMAGNDTQGIRYGTIETSEKYYLEWKEPNSTQGLPAAGVTADTLLDTHLSQLCDKHRFLQLIHDFIVFDTGVKKTCRHNQFFGIQAAKKHVTAKQDGIIWHTQGSGKSLTMVWLAKWIRENITDSRVLIVTDRTELDEQIEKVFSGVDEEIYRTQSGQDLVATLNQPNPWLFCSLVHKFGRNGEAPSDKDDGEATKDYLEALTKNLPNDFAAKGNLFVFVDECHRTQSGKLHEAMKALLPEAMFVGFTGTPLMKKDKKKSLEVFGPYIHTYKFDEAVNDGVVLDLRYEARDIDQHLTSDKKVDQWFAAKTKGLSNLAKMQLKQKWGTMQKVLSSKSRLEQIVSDILMDMEIKPALMSGRGNAMLVCASVHQACVVYDLFSKSDLANKCAIVTSYKPAASSIKGEETGEGKTVKLFKYATYRKMLADYFEQPEEEAAKRVEEFEKTVKKRFIEEPGQMRLLIVVDKLLTGFDAPSATYLYIDKKMADHNLFQAICRVNRLDGEDKDYGYIIDYKDLFRSLDKAIKDFTAEAFDGYDEDDVAGLLKDRLKESKSDLDNALEAVRALCEPVKAPRNTKDFIHYFCGESGVEPTDKNERNEKEALRLTLYQTVAKLIRAYTNVANEMDQAGYSLTEAEKIKKEVAYFEKVRDEVKLASGDLLEMKRFEPAMRHLLDMYIRADDSEVLMDFEELGLIDLVVNNNGAGLDSLPEGIRNNEESMAEAIENNVRKTIVDENPVNPKYFESMATLLDAIIAQRREQAISYQEYLEQIKALAKKVVNPTGNNAHNYPTSVDSPAKQAIYDNFGNDEVLTSKIDTAVRYTKKAEWLGDRFKEREIVNAIRQETSSYEVDINEVMELVKAQKEYH</sequence>
<keyword evidence="8" id="KW-0378">Hydrolase</keyword>
<dbReference type="CDD" id="cd18030">
    <property type="entry name" value="DEXHc_RE_I_HsdR"/>
    <property type="match status" value="1"/>
</dbReference>
<dbReference type="InterPro" id="IPR027417">
    <property type="entry name" value="P-loop_NTPase"/>
</dbReference>
<dbReference type="SUPFAM" id="SSF52540">
    <property type="entry name" value="P-loop containing nucleoside triphosphate hydrolases"/>
    <property type="match status" value="1"/>
</dbReference>
<evidence type="ECO:0000256" key="5">
    <source>
        <dbReference type="ARBA" id="ARBA00022741"/>
    </source>
</evidence>
<comment type="similarity">
    <text evidence="2">Belongs to the HsdR family.</text>
</comment>
<name>A0A0F9U859_9ZZZZ</name>
<dbReference type="InterPro" id="IPR055180">
    <property type="entry name" value="HsdR_RecA-like_helicase_dom_2"/>
</dbReference>
<evidence type="ECO:0000256" key="10">
    <source>
        <dbReference type="ARBA" id="ARBA00023125"/>
    </source>
</evidence>
<dbReference type="InterPro" id="IPR004473">
    <property type="entry name" value="Restrct_endonuc_typeI_HsdR"/>
</dbReference>
<dbReference type="CDD" id="cd22332">
    <property type="entry name" value="HsdR_N"/>
    <property type="match status" value="1"/>
</dbReference>
<evidence type="ECO:0000256" key="4">
    <source>
        <dbReference type="ARBA" id="ARBA00022722"/>
    </source>
</evidence>
<evidence type="ECO:0000256" key="6">
    <source>
        <dbReference type="ARBA" id="ARBA00022747"/>
    </source>
</evidence>
<dbReference type="InterPro" id="IPR014001">
    <property type="entry name" value="Helicase_ATP-bd"/>
</dbReference>
<dbReference type="InterPro" id="IPR007409">
    <property type="entry name" value="Restrct_endonuc_type1_HsdR_N"/>
</dbReference>
<dbReference type="PROSITE" id="PS51192">
    <property type="entry name" value="HELICASE_ATP_BIND_1"/>
    <property type="match status" value="1"/>
</dbReference>
<dbReference type="Gene3D" id="3.40.50.300">
    <property type="entry name" value="P-loop containing nucleotide triphosphate hydrolases"/>
    <property type="match status" value="2"/>
</dbReference>
<evidence type="ECO:0000256" key="9">
    <source>
        <dbReference type="ARBA" id="ARBA00022840"/>
    </source>
</evidence>
<evidence type="ECO:0000256" key="8">
    <source>
        <dbReference type="ARBA" id="ARBA00022801"/>
    </source>
</evidence>
<keyword evidence="4" id="KW-0540">Nuclease</keyword>
<dbReference type="Gene3D" id="3.90.1570.50">
    <property type="match status" value="1"/>
</dbReference>
<evidence type="ECO:0000256" key="3">
    <source>
        <dbReference type="ARBA" id="ARBA00012654"/>
    </source>
</evidence>
<dbReference type="GO" id="GO:0003677">
    <property type="term" value="F:DNA binding"/>
    <property type="evidence" value="ECO:0007669"/>
    <property type="project" value="UniProtKB-KW"/>
</dbReference>
<feature type="domain" description="Helicase ATP-binding" evidence="11">
    <location>
        <begin position="295"/>
        <end position="476"/>
    </location>
</feature>
<proteinExistence type="inferred from homology"/>
<dbReference type="CDD" id="cd18800">
    <property type="entry name" value="SF2_C_EcoR124I-like"/>
    <property type="match status" value="1"/>
</dbReference>
<dbReference type="SMART" id="SM00487">
    <property type="entry name" value="DEXDc"/>
    <property type="match status" value="1"/>
</dbReference>
<protein>
    <recommendedName>
        <fullName evidence="3">type I site-specific deoxyribonuclease</fullName>
        <ecNumber evidence="3">3.1.21.3</ecNumber>
    </recommendedName>
</protein>
<comment type="caution">
    <text evidence="12">The sequence shown here is derived from an EMBL/GenBank/DDBJ whole genome shotgun (WGS) entry which is preliminary data.</text>
</comment>
<keyword evidence="9" id="KW-0067">ATP-binding</keyword>
<evidence type="ECO:0000259" key="11">
    <source>
        <dbReference type="PROSITE" id="PS51192"/>
    </source>
</evidence>
<dbReference type="InterPro" id="IPR040980">
    <property type="entry name" value="SWI2_SNF2"/>
</dbReference>
<evidence type="ECO:0000256" key="7">
    <source>
        <dbReference type="ARBA" id="ARBA00022759"/>
    </source>
</evidence>
<dbReference type="GO" id="GO:0009035">
    <property type="term" value="F:type I site-specific deoxyribonuclease activity"/>
    <property type="evidence" value="ECO:0007669"/>
    <property type="project" value="UniProtKB-EC"/>
</dbReference>
<dbReference type="NCBIfam" id="TIGR00348">
    <property type="entry name" value="hsdR"/>
    <property type="match status" value="1"/>
</dbReference>
<evidence type="ECO:0000313" key="12">
    <source>
        <dbReference type="EMBL" id="KKN57451.1"/>
    </source>
</evidence>
<dbReference type="PANTHER" id="PTHR30195">
    <property type="entry name" value="TYPE I SITE-SPECIFIC DEOXYRIBONUCLEASE PROTEIN SUBUNIT M AND R"/>
    <property type="match status" value="1"/>
</dbReference>
<dbReference type="GO" id="GO:0009307">
    <property type="term" value="P:DNA restriction-modification system"/>
    <property type="evidence" value="ECO:0007669"/>
    <property type="project" value="UniProtKB-KW"/>
</dbReference>
<dbReference type="AlphaFoldDB" id="A0A0F9U859"/>
<dbReference type="EMBL" id="LAZR01000802">
    <property type="protein sequence ID" value="KKN57451.1"/>
    <property type="molecule type" value="Genomic_DNA"/>
</dbReference>